<feature type="domain" description="RelA/SpoT" evidence="2">
    <location>
        <begin position="59"/>
        <end position="182"/>
    </location>
</feature>
<keyword evidence="4" id="KW-1185">Reference proteome</keyword>
<gene>
    <name evidence="3" type="ORF">ACFQRG_21300</name>
</gene>
<dbReference type="SMART" id="SM00954">
    <property type="entry name" value="RelA_SpoT"/>
    <property type="match status" value="1"/>
</dbReference>
<evidence type="ECO:0000259" key="2">
    <source>
        <dbReference type="SMART" id="SM00954"/>
    </source>
</evidence>
<dbReference type="Gene3D" id="1.10.287.860">
    <property type="entry name" value="Nucleotidyltransferase"/>
    <property type="match status" value="1"/>
</dbReference>
<dbReference type="EMBL" id="JBHTCO010000045">
    <property type="protein sequence ID" value="MFC7395448.1"/>
    <property type="molecule type" value="Genomic_DNA"/>
</dbReference>
<evidence type="ECO:0000313" key="3">
    <source>
        <dbReference type="EMBL" id="MFC7395448.1"/>
    </source>
</evidence>
<organism evidence="3 4">
    <name type="scientific">Scopulibacillus cellulosilyticus</name>
    <dbReference type="NCBI Taxonomy" id="2665665"/>
    <lineage>
        <taxon>Bacteria</taxon>
        <taxon>Bacillati</taxon>
        <taxon>Bacillota</taxon>
        <taxon>Bacilli</taxon>
        <taxon>Bacillales</taxon>
        <taxon>Sporolactobacillaceae</taxon>
        <taxon>Scopulibacillus</taxon>
    </lineage>
</organism>
<dbReference type="InterPro" id="IPR007685">
    <property type="entry name" value="RelA_SpoT"/>
</dbReference>
<comment type="pathway">
    <text evidence="1">Purine metabolism; ppGpp biosynthesis; ppGpp from GTP: step 1/2.</text>
</comment>
<dbReference type="CDD" id="cd05399">
    <property type="entry name" value="NT_Rel-Spo_like"/>
    <property type="match status" value="1"/>
</dbReference>
<dbReference type="InterPro" id="IPR043519">
    <property type="entry name" value="NT_sf"/>
</dbReference>
<name>A0ABW2Q1C1_9BACL</name>
<accession>A0ABW2Q1C1</accession>
<sequence>MTQEININQIEFLDELFNEWSGFFLKYKMALTELKSDFEIIDLEWRGKYGYSPIEHLKTRMKKPRSLIKKVEERQIPLTLKSIEESIKDIAGVRIVTSFIDDIYMLKEHIENREDIRVIKVKDYINHPKESGYKSLHIIVETEVILSNEILWVPVEIQIRSLSMDFWASTEHKLNYKYQGKHVPESAKKRLVDLSNAAFLLDQKMSDLRNQLLTNAPLLLDSSL</sequence>
<dbReference type="Proteomes" id="UP001596505">
    <property type="component" value="Unassembled WGS sequence"/>
</dbReference>
<dbReference type="SUPFAM" id="SSF81301">
    <property type="entry name" value="Nucleotidyltransferase"/>
    <property type="match status" value="1"/>
</dbReference>
<dbReference type="Pfam" id="PF04607">
    <property type="entry name" value="RelA_SpoT"/>
    <property type="match status" value="1"/>
</dbReference>
<evidence type="ECO:0000256" key="1">
    <source>
        <dbReference type="ARBA" id="ARBA00004976"/>
    </source>
</evidence>
<comment type="caution">
    <text evidence="3">The sequence shown here is derived from an EMBL/GenBank/DDBJ whole genome shotgun (WGS) entry which is preliminary data.</text>
</comment>
<evidence type="ECO:0000313" key="4">
    <source>
        <dbReference type="Proteomes" id="UP001596505"/>
    </source>
</evidence>
<proteinExistence type="predicted"/>
<protein>
    <submittedName>
        <fullName evidence="3">GTP pyrophosphokinase family protein</fullName>
    </submittedName>
</protein>
<dbReference type="PANTHER" id="PTHR47837">
    <property type="entry name" value="GTP PYROPHOSPHOKINASE YJBM"/>
    <property type="match status" value="1"/>
</dbReference>
<reference evidence="4" key="1">
    <citation type="journal article" date="2019" name="Int. J. Syst. Evol. Microbiol.">
        <title>The Global Catalogue of Microorganisms (GCM) 10K type strain sequencing project: providing services to taxonomists for standard genome sequencing and annotation.</title>
        <authorList>
            <consortium name="The Broad Institute Genomics Platform"/>
            <consortium name="The Broad Institute Genome Sequencing Center for Infectious Disease"/>
            <person name="Wu L."/>
            <person name="Ma J."/>
        </authorList>
    </citation>
    <scope>NUCLEOTIDE SEQUENCE [LARGE SCALE GENOMIC DNA]</scope>
    <source>
        <strain evidence="4">CGMCC 1.16305</strain>
    </source>
</reference>
<dbReference type="RefSeq" id="WP_380970053.1">
    <property type="nucleotide sequence ID" value="NZ_JBHTCO010000045.1"/>
</dbReference>
<dbReference type="InterPro" id="IPR052366">
    <property type="entry name" value="GTP_Pyrophosphokinase"/>
</dbReference>
<dbReference type="Gene3D" id="3.30.460.10">
    <property type="entry name" value="Beta Polymerase, domain 2"/>
    <property type="match status" value="1"/>
</dbReference>
<dbReference type="PANTHER" id="PTHR47837:SF2">
    <property type="entry name" value="GTP PYROPHOSPHOKINASE YWAC"/>
    <property type="match status" value="1"/>
</dbReference>